<dbReference type="InterPro" id="IPR036918">
    <property type="entry name" value="Pyrv_Knase_C_sf"/>
</dbReference>
<comment type="cofactor">
    <cofactor evidence="1">
        <name>Mg(2+)</name>
        <dbReference type="ChEBI" id="CHEBI:18420"/>
    </cofactor>
</comment>
<dbReference type="InterPro" id="IPR040442">
    <property type="entry name" value="Pyrv_kinase-like_dom_sf"/>
</dbReference>
<dbReference type="InterPro" id="IPR018209">
    <property type="entry name" value="Pyrv_Knase_AS"/>
</dbReference>
<feature type="domain" description="Pyruvate kinase C-terminal" evidence="21">
    <location>
        <begin position="356"/>
        <end position="468"/>
    </location>
</feature>
<evidence type="ECO:0000259" key="20">
    <source>
        <dbReference type="Pfam" id="PF00391"/>
    </source>
</evidence>
<keyword evidence="10" id="KW-0547">Nucleotide-binding</keyword>
<dbReference type="Gene3D" id="3.50.30.10">
    <property type="entry name" value="Phosphohistidine domain"/>
    <property type="match status" value="1"/>
</dbReference>
<comment type="catalytic activity">
    <reaction evidence="18">
        <text>pyruvate + ATP = phosphoenolpyruvate + ADP + H(+)</text>
        <dbReference type="Rhea" id="RHEA:18157"/>
        <dbReference type="ChEBI" id="CHEBI:15361"/>
        <dbReference type="ChEBI" id="CHEBI:15378"/>
        <dbReference type="ChEBI" id="CHEBI:30616"/>
        <dbReference type="ChEBI" id="CHEBI:58702"/>
        <dbReference type="ChEBI" id="CHEBI:456216"/>
        <dbReference type="EC" id="2.7.1.40"/>
    </reaction>
</comment>
<evidence type="ECO:0000256" key="13">
    <source>
        <dbReference type="ARBA" id="ARBA00022842"/>
    </source>
</evidence>
<keyword evidence="11 18" id="KW-0418">Kinase</keyword>
<evidence type="ECO:0000256" key="8">
    <source>
        <dbReference type="ARBA" id="ARBA00022679"/>
    </source>
</evidence>
<evidence type="ECO:0000256" key="9">
    <source>
        <dbReference type="ARBA" id="ARBA00022723"/>
    </source>
</evidence>
<sequence>MRKTKIVCTLGPSTDREDVLRDMILSGMNVARFNFSHGTHEEHKRRLDTLKRLREELNQPVAALLDTKGPEIRLKQFAGGKTELVTGQTFTLTTRDVEGTNEICSITYKDLPGDLSVGSTVLLADGLISLTVTKLTDTDITCKVENGGPISNNKGVNVPGVSLSMPYMSQRDKDDILFGIEQGFDFIAASFTRSAQDIQEVRRLLNSHNSHIRIIAKIENREGVDNIDEILTAADAVMVARGDMGVEIDFTEIPVIQKEIIYHSFSSGKPVITATQMLESMIENPRPTRAEITDVANAIYDGTSAIMLSGETAAGKYPVEAVRTMAAIAERTENDASYFSRMRKAPVDSRMSIVGATAHAAGTTAADVKAAAIITVSKSGETARLVSKGRPSTPVIACVVDDWVQRHLALSWGVTPLLMPYAHNTDELIELSVKTAEEAGLVHTGDLVVVTAGVPVGISGTTNMLKVHMVGDSLLNGVGIGEHNAKGPVCICRSNHDVKSKFRKGDVLVVPYTNNDMLDAMRDASAIVVEEAGLNSHAAIVGLTLGKAVLVGASGATRALKDGAMVSVDCGRGIVQSMAN</sequence>
<dbReference type="InterPro" id="IPR011037">
    <property type="entry name" value="Pyrv_Knase-like_insert_dom_sf"/>
</dbReference>
<evidence type="ECO:0000256" key="11">
    <source>
        <dbReference type="ARBA" id="ARBA00022777"/>
    </source>
</evidence>
<dbReference type="EC" id="2.7.1.40" evidence="6 17"/>
<keyword evidence="15 18" id="KW-0324">Glycolysis</keyword>
<reference evidence="22" key="1">
    <citation type="journal article" date="2021" name="PeerJ">
        <title>Extensive microbial diversity within the chicken gut microbiome revealed by metagenomics and culture.</title>
        <authorList>
            <person name="Gilroy R."/>
            <person name="Ravi A."/>
            <person name="Getino M."/>
            <person name="Pursley I."/>
            <person name="Horton D.L."/>
            <person name="Alikhan N.F."/>
            <person name="Baker D."/>
            <person name="Gharbi K."/>
            <person name="Hall N."/>
            <person name="Watson M."/>
            <person name="Adriaenssens E.M."/>
            <person name="Foster-Nyarko E."/>
            <person name="Jarju S."/>
            <person name="Secka A."/>
            <person name="Antonio M."/>
            <person name="Oren A."/>
            <person name="Chaudhuri R.R."/>
            <person name="La Ragione R."/>
            <person name="Hildebrand F."/>
            <person name="Pallen M.J."/>
        </authorList>
    </citation>
    <scope>NUCLEOTIDE SEQUENCE</scope>
    <source>
        <strain evidence="22">2239</strain>
    </source>
</reference>
<evidence type="ECO:0000256" key="5">
    <source>
        <dbReference type="ARBA" id="ARBA00008663"/>
    </source>
</evidence>
<dbReference type="NCBIfam" id="TIGR01064">
    <property type="entry name" value="pyruv_kin"/>
    <property type="match status" value="1"/>
</dbReference>
<dbReference type="GO" id="GO:0004743">
    <property type="term" value="F:pyruvate kinase activity"/>
    <property type="evidence" value="ECO:0007669"/>
    <property type="project" value="UniProtKB-UniRule"/>
</dbReference>
<dbReference type="InterPro" id="IPR001697">
    <property type="entry name" value="Pyr_Knase"/>
</dbReference>
<dbReference type="PANTHER" id="PTHR11817">
    <property type="entry name" value="PYRUVATE KINASE"/>
    <property type="match status" value="1"/>
</dbReference>
<dbReference type="Proteomes" id="UP000824193">
    <property type="component" value="Unassembled WGS sequence"/>
</dbReference>
<dbReference type="SUPFAM" id="SSF50800">
    <property type="entry name" value="PK beta-barrel domain-like"/>
    <property type="match status" value="1"/>
</dbReference>
<gene>
    <name evidence="22" type="primary">pyk</name>
    <name evidence="22" type="ORF">H9865_04185</name>
</gene>
<evidence type="ECO:0000256" key="7">
    <source>
        <dbReference type="ARBA" id="ARBA00018587"/>
    </source>
</evidence>
<dbReference type="PRINTS" id="PR01050">
    <property type="entry name" value="PYRUVTKNASE"/>
</dbReference>
<evidence type="ECO:0000313" key="23">
    <source>
        <dbReference type="Proteomes" id="UP000824193"/>
    </source>
</evidence>
<keyword evidence="14" id="KW-0630">Potassium</keyword>
<comment type="pathway">
    <text evidence="3 18">Carbohydrate degradation; glycolysis; pyruvate from D-glyceraldehyde 3-phosphate: step 5/5.</text>
</comment>
<dbReference type="Pfam" id="PF00391">
    <property type="entry name" value="PEP-utilizers"/>
    <property type="match status" value="1"/>
</dbReference>
<dbReference type="GO" id="GO:0016301">
    <property type="term" value="F:kinase activity"/>
    <property type="evidence" value="ECO:0007669"/>
    <property type="project" value="UniProtKB-KW"/>
</dbReference>
<accession>A0A9D1V3Y6</accession>
<dbReference type="FunFam" id="2.40.33.10:FF:000001">
    <property type="entry name" value="Pyruvate kinase"/>
    <property type="match status" value="1"/>
</dbReference>
<protein>
    <recommendedName>
        <fullName evidence="7 17">Pyruvate kinase</fullName>
        <ecNumber evidence="6 17">2.7.1.40</ecNumber>
    </recommendedName>
</protein>
<evidence type="ECO:0000256" key="4">
    <source>
        <dbReference type="ARBA" id="ARBA00006237"/>
    </source>
</evidence>
<dbReference type="InterPro" id="IPR015793">
    <property type="entry name" value="Pyrv_Knase_brl"/>
</dbReference>
<dbReference type="Gene3D" id="3.40.1380.20">
    <property type="entry name" value="Pyruvate kinase, C-terminal domain"/>
    <property type="match status" value="1"/>
</dbReference>
<organism evidence="22 23">
    <name type="scientific">Candidatus Allofournierella pullicola</name>
    <dbReference type="NCBI Taxonomy" id="2838596"/>
    <lineage>
        <taxon>Bacteria</taxon>
        <taxon>Bacillati</taxon>
        <taxon>Bacillota</taxon>
        <taxon>Clostridia</taxon>
        <taxon>Eubacteriales</taxon>
        <taxon>Oscillospiraceae</taxon>
        <taxon>Allofournierella</taxon>
    </lineage>
</organism>
<evidence type="ECO:0000256" key="6">
    <source>
        <dbReference type="ARBA" id="ARBA00012142"/>
    </source>
</evidence>
<evidence type="ECO:0000256" key="17">
    <source>
        <dbReference type="NCBIfam" id="TIGR01064"/>
    </source>
</evidence>
<evidence type="ECO:0000256" key="3">
    <source>
        <dbReference type="ARBA" id="ARBA00004997"/>
    </source>
</evidence>
<evidence type="ECO:0000256" key="2">
    <source>
        <dbReference type="ARBA" id="ARBA00001958"/>
    </source>
</evidence>
<dbReference type="InterPro" id="IPR015795">
    <property type="entry name" value="Pyrv_Knase_C"/>
</dbReference>
<evidence type="ECO:0000256" key="18">
    <source>
        <dbReference type="RuleBase" id="RU000504"/>
    </source>
</evidence>
<dbReference type="InterPro" id="IPR015813">
    <property type="entry name" value="Pyrv/PenolPyrv_kinase-like_dom"/>
</dbReference>
<dbReference type="EMBL" id="DXFW01000012">
    <property type="protein sequence ID" value="HIX05294.1"/>
    <property type="molecule type" value="Genomic_DNA"/>
</dbReference>
<name>A0A9D1V3Y6_9FIRM</name>
<feature type="domain" description="Pyruvate kinase barrel" evidence="19">
    <location>
        <begin position="1"/>
        <end position="322"/>
    </location>
</feature>
<dbReference type="AlphaFoldDB" id="A0A9D1V3Y6"/>
<evidence type="ECO:0000256" key="14">
    <source>
        <dbReference type="ARBA" id="ARBA00022958"/>
    </source>
</evidence>
<comment type="caution">
    <text evidence="22">The sequence shown here is derived from an EMBL/GenBank/DDBJ whole genome shotgun (WGS) entry which is preliminary data.</text>
</comment>
<keyword evidence="13 18" id="KW-0460">Magnesium</keyword>
<dbReference type="InterPro" id="IPR036637">
    <property type="entry name" value="Phosphohistidine_dom_sf"/>
</dbReference>
<evidence type="ECO:0000256" key="15">
    <source>
        <dbReference type="ARBA" id="ARBA00023152"/>
    </source>
</evidence>
<keyword evidence="9" id="KW-0479">Metal-binding</keyword>
<comment type="similarity">
    <text evidence="4">In the C-terminal section; belongs to the PEP-utilizing enzyme family.</text>
</comment>
<dbReference type="Pfam" id="PF02887">
    <property type="entry name" value="PK_C"/>
    <property type="match status" value="1"/>
</dbReference>
<keyword evidence="8 18" id="KW-0808">Transferase</keyword>
<dbReference type="GO" id="GO:0000287">
    <property type="term" value="F:magnesium ion binding"/>
    <property type="evidence" value="ECO:0007669"/>
    <property type="project" value="UniProtKB-UniRule"/>
</dbReference>
<keyword evidence="16 22" id="KW-0670">Pyruvate</keyword>
<evidence type="ECO:0000259" key="21">
    <source>
        <dbReference type="Pfam" id="PF02887"/>
    </source>
</evidence>
<dbReference type="Gene3D" id="2.40.33.10">
    <property type="entry name" value="PK beta-barrel domain-like"/>
    <property type="match status" value="1"/>
</dbReference>
<dbReference type="Gene3D" id="3.20.20.60">
    <property type="entry name" value="Phosphoenolpyruvate-binding domains"/>
    <property type="match status" value="1"/>
</dbReference>
<reference evidence="22" key="2">
    <citation type="submission" date="2021-04" db="EMBL/GenBank/DDBJ databases">
        <authorList>
            <person name="Gilroy R."/>
        </authorList>
    </citation>
    <scope>NUCLEOTIDE SEQUENCE</scope>
    <source>
        <strain evidence="22">2239</strain>
    </source>
</reference>
<dbReference type="SUPFAM" id="SSF51621">
    <property type="entry name" value="Phosphoenolpyruvate/pyruvate domain"/>
    <property type="match status" value="1"/>
</dbReference>
<comment type="cofactor">
    <cofactor evidence="2">
        <name>K(+)</name>
        <dbReference type="ChEBI" id="CHEBI:29103"/>
    </cofactor>
</comment>
<dbReference type="SUPFAM" id="SSF52009">
    <property type="entry name" value="Phosphohistidine domain"/>
    <property type="match status" value="1"/>
</dbReference>
<dbReference type="Pfam" id="PF00224">
    <property type="entry name" value="PK"/>
    <property type="match status" value="1"/>
</dbReference>
<evidence type="ECO:0000256" key="16">
    <source>
        <dbReference type="ARBA" id="ARBA00023317"/>
    </source>
</evidence>
<evidence type="ECO:0000256" key="10">
    <source>
        <dbReference type="ARBA" id="ARBA00022741"/>
    </source>
</evidence>
<evidence type="ECO:0000256" key="1">
    <source>
        <dbReference type="ARBA" id="ARBA00001946"/>
    </source>
</evidence>
<dbReference type="GO" id="GO:0030955">
    <property type="term" value="F:potassium ion binding"/>
    <property type="evidence" value="ECO:0007669"/>
    <property type="project" value="UniProtKB-UniRule"/>
</dbReference>
<proteinExistence type="inferred from homology"/>
<dbReference type="PROSITE" id="PS00110">
    <property type="entry name" value="PYRUVATE_KINASE"/>
    <property type="match status" value="1"/>
</dbReference>
<dbReference type="InterPro" id="IPR008279">
    <property type="entry name" value="PEP-util_enz_mobile_dom"/>
</dbReference>
<dbReference type="GO" id="GO:0005524">
    <property type="term" value="F:ATP binding"/>
    <property type="evidence" value="ECO:0007669"/>
    <property type="project" value="UniProtKB-KW"/>
</dbReference>
<evidence type="ECO:0000256" key="12">
    <source>
        <dbReference type="ARBA" id="ARBA00022840"/>
    </source>
</evidence>
<dbReference type="SUPFAM" id="SSF52935">
    <property type="entry name" value="PK C-terminal domain-like"/>
    <property type="match status" value="1"/>
</dbReference>
<comment type="similarity">
    <text evidence="5 18">Belongs to the pyruvate kinase family.</text>
</comment>
<feature type="domain" description="PEP-utilising enzyme mobile" evidence="20">
    <location>
        <begin position="503"/>
        <end position="573"/>
    </location>
</feature>
<dbReference type="InterPro" id="IPR015806">
    <property type="entry name" value="Pyrv_Knase_insert_dom_sf"/>
</dbReference>
<dbReference type="FunFam" id="3.20.20.60:FF:000025">
    <property type="entry name" value="Pyruvate kinase"/>
    <property type="match status" value="1"/>
</dbReference>
<dbReference type="NCBIfam" id="NF004491">
    <property type="entry name" value="PRK05826.1"/>
    <property type="match status" value="1"/>
</dbReference>
<keyword evidence="12" id="KW-0067">ATP-binding</keyword>
<evidence type="ECO:0000259" key="19">
    <source>
        <dbReference type="Pfam" id="PF00224"/>
    </source>
</evidence>
<evidence type="ECO:0000313" key="22">
    <source>
        <dbReference type="EMBL" id="HIX05294.1"/>
    </source>
</evidence>
<dbReference type="NCBIfam" id="NF004978">
    <property type="entry name" value="PRK06354.1"/>
    <property type="match status" value="1"/>
</dbReference>